<dbReference type="FunCoup" id="A0A3G9JC69">
    <property type="interactions" value="12"/>
</dbReference>
<sequence>MNETMKTLFGLFGGLAIFLFGMNQMSDALQKAAGERMKKILAMFTSNPVRGVLAGALVTAVLQSSSATTVMAIGFVSAGLMTLPQAISVIFGANIGTTMTAQLIAFDINDYIYPIIFVGFLTNFIGKKEKTKSIGTVILSFGLLFLGISTMSSVMKPLANSPVFIHMLEKVADIPVLGVLVGLCMTLVVQSSSATIAVLQNFAAQAGPNGHSLLGLAGAIPVLLGDNIGTTITALLASLGGSRNAKRTAIAHSIFNISGTLLFIWFVKPYAHLITMISPHGAETAVISRQIANAHTGFNLTMTILWTPLLWLMVKIVMRILPETEAEKKARLGTSRVIMYLDDSVINQPAAALQLVVEEAMNLGNRIGEVLRELPAVVRGDQKSEKVMASIEESKELHKAILDYMTKLYANGVLNEDQAHKANGIMYIVDEIDRIRHVCHNVIDISTQDQTGGFSYSAKAISDVNKSLMSTLNMYFATLEVIATGDVSRIHEIKNIKNTLVQFNVNIQNRHLKRVAKGECAKELTASFAELISNIDRITSNCDNILEAVNGHLNLNELRAIEDHVMPSELSLNM</sequence>
<dbReference type="InterPro" id="IPR003841">
    <property type="entry name" value="Na/Pi_transpt"/>
</dbReference>
<evidence type="ECO:0000256" key="3">
    <source>
        <dbReference type="ARBA" id="ARBA00022692"/>
    </source>
</evidence>
<dbReference type="SUPFAM" id="SSF109755">
    <property type="entry name" value="PhoU-like"/>
    <property type="match status" value="1"/>
</dbReference>
<reference evidence="7 8" key="1">
    <citation type="submission" date="2018-11" db="EMBL/GenBank/DDBJ databases">
        <title>Novel Erysipelotrichaceae bacterium isolated from small intestine of a swine.</title>
        <authorList>
            <person name="Kim J.S."/>
            <person name="Choe H."/>
            <person name="Lee Y.R."/>
            <person name="Kim K.M."/>
            <person name="Park D.S."/>
        </authorList>
    </citation>
    <scope>NUCLEOTIDE SEQUENCE [LARGE SCALE GENOMIC DNA]</scope>
    <source>
        <strain evidence="7 8">SG0102</strain>
    </source>
</reference>
<dbReference type="AlphaFoldDB" id="A0A3G9JC69"/>
<dbReference type="KEGG" id="ebm:SG0102_09190"/>
<keyword evidence="8" id="KW-1185">Reference proteome</keyword>
<dbReference type="PANTHER" id="PTHR10010:SF46">
    <property type="entry name" value="SODIUM-DEPENDENT PHOSPHATE TRANSPORT PROTEIN 2B"/>
    <property type="match status" value="1"/>
</dbReference>
<feature type="transmembrane region" description="Helical" evidence="6">
    <location>
        <begin position="133"/>
        <end position="154"/>
    </location>
</feature>
<dbReference type="NCBIfam" id="TIGR00704">
    <property type="entry name" value="NaPi_cotrn_rel"/>
    <property type="match status" value="1"/>
</dbReference>
<dbReference type="GO" id="GO:0005886">
    <property type="term" value="C:plasma membrane"/>
    <property type="evidence" value="ECO:0007669"/>
    <property type="project" value="UniProtKB-SubCell"/>
</dbReference>
<dbReference type="Pfam" id="PF02690">
    <property type="entry name" value="Na_Pi_cotrans"/>
    <property type="match status" value="1"/>
</dbReference>
<protein>
    <submittedName>
        <fullName evidence="7">Na/Pi cotransporter</fullName>
    </submittedName>
</protein>
<evidence type="ECO:0000256" key="1">
    <source>
        <dbReference type="ARBA" id="ARBA00004651"/>
    </source>
</evidence>
<dbReference type="Gene3D" id="1.20.58.220">
    <property type="entry name" value="Phosphate transport system protein phou homolog 2, domain 2"/>
    <property type="match status" value="1"/>
</dbReference>
<feature type="transmembrane region" description="Helical" evidence="6">
    <location>
        <begin position="174"/>
        <end position="199"/>
    </location>
</feature>
<name>A0A3G9JC69_9FIRM</name>
<dbReference type="NCBIfam" id="NF037997">
    <property type="entry name" value="Na_Pi_symport"/>
    <property type="match status" value="1"/>
</dbReference>
<evidence type="ECO:0000256" key="5">
    <source>
        <dbReference type="ARBA" id="ARBA00023136"/>
    </source>
</evidence>
<dbReference type="GO" id="GO:0044341">
    <property type="term" value="P:sodium-dependent phosphate transport"/>
    <property type="evidence" value="ECO:0007669"/>
    <property type="project" value="InterPro"/>
</dbReference>
<dbReference type="PANTHER" id="PTHR10010">
    <property type="entry name" value="SOLUTE CARRIER FAMILY 34 SODIUM PHOSPHATE , MEMBER 2-RELATED"/>
    <property type="match status" value="1"/>
</dbReference>
<dbReference type="InParanoid" id="A0A3G9JC69"/>
<dbReference type="EMBL" id="AP019309">
    <property type="protein sequence ID" value="BBH25985.1"/>
    <property type="molecule type" value="Genomic_DNA"/>
</dbReference>
<feature type="transmembrane region" description="Helical" evidence="6">
    <location>
        <begin position="249"/>
        <end position="267"/>
    </location>
</feature>
<keyword evidence="5 6" id="KW-0472">Membrane</keyword>
<dbReference type="GO" id="GO:0005436">
    <property type="term" value="F:sodium:phosphate symporter activity"/>
    <property type="evidence" value="ECO:0007669"/>
    <property type="project" value="InterPro"/>
</dbReference>
<comment type="subcellular location">
    <subcellularLocation>
        <location evidence="1">Cell membrane</location>
        <topology evidence="1">Multi-pass membrane protein</topology>
    </subcellularLocation>
</comment>
<keyword evidence="3 6" id="KW-0812">Transmembrane</keyword>
<keyword evidence="4 6" id="KW-1133">Transmembrane helix</keyword>
<feature type="transmembrane region" description="Helical" evidence="6">
    <location>
        <begin position="211"/>
        <end position="237"/>
    </location>
</feature>
<evidence type="ECO:0000313" key="8">
    <source>
        <dbReference type="Proteomes" id="UP000268059"/>
    </source>
</evidence>
<dbReference type="InterPro" id="IPR004633">
    <property type="entry name" value="NaPi_cotrn-rel/YqeW-like"/>
</dbReference>
<proteinExistence type="predicted"/>
<dbReference type="OrthoDB" id="9763003at2"/>
<evidence type="ECO:0000256" key="2">
    <source>
        <dbReference type="ARBA" id="ARBA00022475"/>
    </source>
</evidence>
<keyword evidence="2" id="KW-1003">Cell membrane</keyword>
<feature type="transmembrane region" description="Helical" evidence="6">
    <location>
        <begin position="111"/>
        <end position="126"/>
    </location>
</feature>
<accession>A0A3G9JC69</accession>
<dbReference type="InterPro" id="IPR038078">
    <property type="entry name" value="PhoU-like_sf"/>
</dbReference>
<dbReference type="RefSeq" id="WP_125118897.1">
    <property type="nucleotide sequence ID" value="NZ_AP019309.1"/>
</dbReference>
<evidence type="ECO:0000313" key="7">
    <source>
        <dbReference type="EMBL" id="BBH25985.1"/>
    </source>
</evidence>
<dbReference type="Proteomes" id="UP000268059">
    <property type="component" value="Chromosome"/>
</dbReference>
<feature type="transmembrane region" description="Helical" evidence="6">
    <location>
        <begin position="298"/>
        <end position="318"/>
    </location>
</feature>
<evidence type="ECO:0000256" key="4">
    <source>
        <dbReference type="ARBA" id="ARBA00022989"/>
    </source>
</evidence>
<evidence type="ECO:0000256" key="6">
    <source>
        <dbReference type="SAM" id="Phobius"/>
    </source>
</evidence>
<gene>
    <name evidence="7" type="ORF">SG0102_09190</name>
</gene>
<organism evidence="7 8">
    <name type="scientific">Intestinibaculum porci</name>
    <dbReference type="NCBI Taxonomy" id="2487118"/>
    <lineage>
        <taxon>Bacteria</taxon>
        <taxon>Bacillati</taxon>
        <taxon>Bacillota</taxon>
        <taxon>Erysipelotrichia</taxon>
        <taxon>Erysipelotrichales</taxon>
        <taxon>Erysipelotrichaceae</taxon>
        <taxon>Intestinibaculum</taxon>
    </lineage>
</organism>